<evidence type="ECO:0000313" key="2">
    <source>
        <dbReference type="Proteomes" id="UP000297280"/>
    </source>
</evidence>
<dbReference type="Proteomes" id="UP000297280">
    <property type="component" value="Unassembled WGS sequence"/>
</dbReference>
<dbReference type="EMBL" id="PQXO01000205">
    <property type="protein sequence ID" value="TGO87765.1"/>
    <property type="molecule type" value="Genomic_DNA"/>
</dbReference>
<comment type="caution">
    <text evidence="1">The sequence shown here is derived from an EMBL/GenBank/DDBJ whole genome shotgun (WGS) entry which is preliminary data.</text>
</comment>
<evidence type="ECO:0000313" key="1">
    <source>
        <dbReference type="EMBL" id="TGO87765.1"/>
    </source>
</evidence>
<sequence>MSRNERCKSLFRSSQVHDRIKSPKICVQREPIISKGAKEKDETSDMQQNFSTFGLDLAMGTRLGIKGPTTHGSMC</sequence>
<dbReference type="AlphaFoldDB" id="A0A4Z1KTM0"/>
<organism evidence="1 2">
    <name type="scientific">Botrytis porri</name>
    <dbReference type="NCBI Taxonomy" id="87229"/>
    <lineage>
        <taxon>Eukaryota</taxon>
        <taxon>Fungi</taxon>
        <taxon>Dikarya</taxon>
        <taxon>Ascomycota</taxon>
        <taxon>Pezizomycotina</taxon>
        <taxon>Leotiomycetes</taxon>
        <taxon>Helotiales</taxon>
        <taxon>Sclerotiniaceae</taxon>
        <taxon>Botrytis</taxon>
    </lineage>
</organism>
<accession>A0A4Z1KTM0</accession>
<gene>
    <name evidence="1" type="ORF">BPOR_0205g00100</name>
</gene>
<proteinExistence type="predicted"/>
<protein>
    <submittedName>
        <fullName evidence="1">Uncharacterized protein</fullName>
    </submittedName>
</protein>
<keyword evidence="2" id="KW-1185">Reference proteome</keyword>
<reference evidence="1 2" key="1">
    <citation type="submission" date="2017-12" db="EMBL/GenBank/DDBJ databases">
        <title>Comparative genomics of Botrytis spp.</title>
        <authorList>
            <person name="Valero-Jimenez C.A."/>
            <person name="Tapia P."/>
            <person name="Veloso J."/>
            <person name="Silva-Moreno E."/>
            <person name="Staats M."/>
            <person name="Valdes J.H."/>
            <person name="Van Kan J.A.L."/>
        </authorList>
    </citation>
    <scope>NUCLEOTIDE SEQUENCE [LARGE SCALE GENOMIC DNA]</scope>
    <source>
        <strain evidence="1 2">MUCL3349</strain>
    </source>
</reference>
<name>A0A4Z1KTM0_9HELO</name>